<dbReference type="OrthoDB" id="74466at2759"/>
<accession>A0A1V9ZER1</accession>
<evidence type="ECO:0000313" key="3">
    <source>
        <dbReference type="Proteomes" id="UP000243579"/>
    </source>
</evidence>
<comment type="caution">
    <text evidence="2">The sequence shown here is derived from an EMBL/GenBank/DDBJ whole genome shotgun (WGS) entry which is preliminary data.</text>
</comment>
<evidence type="ECO:0000313" key="2">
    <source>
        <dbReference type="EMBL" id="OQR96478.1"/>
    </source>
</evidence>
<gene>
    <name evidence="2" type="ORF">ACHHYP_20782</name>
</gene>
<organism evidence="2 3">
    <name type="scientific">Achlya hypogyna</name>
    <name type="common">Oomycete</name>
    <name type="synonym">Protoachlya hypogyna</name>
    <dbReference type="NCBI Taxonomy" id="1202772"/>
    <lineage>
        <taxon>Eukaryota</taxon>
        <taxon>Sar</taxon>
        <taxon>Stramenopiles</taxon>
        <taxon>Oomycota</taxon>
        <taxon>Saprolegniomycetes</taxon>
        <taxon>Saprolegniales</taxon>
        <taxon>Achlyaceae</taxon>
        <taxon>Achlya</taxon>
    </lineage>
</organism>
<feature type="region of interest" description="Disordered" evidence="1">
    <location>
        <begin position="231"/>
        <end position="256"/>
    </location>
</feature>
<feature type="region of interest" description="Disordered" evidence="1">
    <location>
        <begin position="98"/>
        <end position="219"/>
    </location>
</feature>
<name>A0A1V9ZER1_ACHHY</name>
<feature type="compositionally biased region" description="Polar residues" evidence="1">
    <location>
        <begin position="239"/>
        <end position="250"/>
    </location>
</feature>
<sequence>MDREKQGRKCMQRSLRVFKDDVRVSFSMWASDMDCLGKILGRLIVKHQDARTRHHLRAAHEAHATEVETLQRRVDDQECRLRCLQEELREKERELATLRTQQKDTPSALNSSINTPVKELRRSQRLHASATKTQNAEAPTSKRKSSTSTRSILKKLKNDDEPAGQDENKASLPKQVSFRSPSPQLSTKSSPLRTVGGRKPLHEHAFQATPSASKAGRVRVATPRVTALPATRVPVSVKQHASNSLTSTSVSRKRWS</sequence>
<evidence type="ECO:0000256" key="1">
    <source>
        <dbReference type="SAM" id="MobiDB-lite"/>
    </source>
</evidence>
<dbReference type="AlphaFoldDB" id="A0A1V9ZER1"/>
<protein>
    <submittedName>
        <fullName evidence="2">Uncharacterized protein</fullName>
    </submittedName>
</protein>
<dbReference type="EMBL" id="JNBR01000144">
    <property type="protein sequence ID" value="OQR96478.1"/>
    <property type="molecule type" value="Genomic_DNA"/>
</dbReference>
<keyword evidence="3" id="KW-1185">Reference proteome</keyword>
<dbReference type="Proteomes" id="UP000243579">
    <property type="component" value="Unassembled WGS sequence"/>
</dbReference>
<proteinExistence type="predicted"/>
<feature type="compositionally biased region" description="Polar residues" evidence="1">
    <location>
        <begin position="103"/>
        <end position="115"/>
    </location>
</feature>
<feature type="compositionally biased region" description="Polar residues" evidence="1">
    <location>
        <begin position="177"/>
        <end position="192"/>
    </location>
</feature>
<reference evidence="2 3" key="1">
    <citation type="journal article" date="2014" name="Genome Biol. Evol.">
        <title>The secreted proteins of Achlya hypogyna and Thraustotheca clavata identify the ancestral oomycete secretome and reveal gene acquisitions by horizontal gene transfer.</title>
        <authorList>
            <person name="Misner I."/>
            <person name="Blouin N."/>
            <person name="Leonard G."/>
            <person name="Richards T.A."/>
            <person name="Lane C.E."/>
        </authorList>
    </citation>
    <scope>NUCLEOTIDE SEQUENCE [LARGE SCALE GENOMIC DNA]</scope>
    <source>
        <strain evidence="2 3">ATCC 48635</strain>
    </source>
</reference>